<sequence length="27" mass="3336">MKNIWMYQDFRPKNDVAFKKIFGSEKN</sequence>
<accession>A0A0F3RIA5</accession>
<dbReference type="PATRIC" id="fig|1441384.3.peg.1155"/>
<organism evidence="1 2">
    <name type="scientific">Orientia tsutsugamushi str. UT144</name>
    <dbReference type="NCBI Taxonomy" id="1441384"/>
    <lineage>
        <taxon>Bacteria</taxon>
        <taxon>Pseudomonadati</taxon>
        <taxon>Pseudomonadota</taxon>
        <taxon>Alphaproteobacteria</taxon>
        <taxon>Rickettsiales</taxon>
        <taxon>Rickettsiaceae</taxon>
        <taxon>Rickettsieae</taxon>
        <taxon>Orientia</taxon>
    </lineage>
</organism>
<dbReference type="AlphaFoldDB" id="A0A0F3RIA5"/>
<gene>
    <name evidence="1" type="ORF">OTUT144_2105</name>
</gene>
<evidence type="ECO:0000313" key="1">
    <source>
        <dbReference type="EMBL" id="KJW05872.1"/>
    </source>
</evidence>
<proteinExistence type="predicted"/>
<comment type="caution">
    <text evidence="1">The sequence shown here is derived from an EMBL/GenBank/DDBJ whole genome shotgun (WGS) entry which is preliminary data.</text>
</comment>
<evidence type="ECO:0000313" key="2">
    <source>
        <dbReference type="Proteomes" id="UP000033580"/>
    </source>
</evidence>
<name>A0A0F3RIA5_ORITS</name>
<dbReference type="EMBL" id="LAOR01000207">
    <property type="protein sequence ID" value="KJW05872.1"/>
    <property type="molecule type" value="Genomic_DNA"/>
</dbReference>
<reference evidence="1 2" key="1">
    <citation type="submission" date="2015-01" db="EMBL/GenBank/DDBJ databases">
        <title>Genome Sequencing of Rickettsiales.</title>
        <authorList>
            <person name="Daugherty S.C."/>
            <person name="Su Q."/>
            <person name="Abolude K."/>
            <person name="Beier-Sexton M."/>
            <person name="Carlyon J.A."/>
            <person name="Carter R."/>
            <person name="Day N.P."/>
            <person name="Dumler S.J."/>
            <person name="Dyachenko V."/>
            <person name="Godinez A."/>
            <person name="Kurtti T.J."/>
            <person name="Lichay M."/>
            <person name="Mullins K.E."/>
            <person name="Ott S."/>
            <person name="Pappas-Brown V."/>
            <person name="Paris D.H."/>
            <person name="Patel P."/>
            <person name="Richards A.L."/>
            <person name="Sadzewicz L."/>
            <person name="Sears K."/>
            <person name="Seidman D."/>
            <person name="Sengamalay N."/>
            <person name="Stenos J."/>
            <person name="Tallon L.J."/>
            <person name="Vincent G."/>
            <person name="Fraser C.M."/>
            <person name="Munderloh U."/>
            <person name="Dunning-Hotopp J.C."/>
        </authorList>
    </citation>
    <scope>NUCLEOTIDE SEQUENCE [LARGE SCALE GENOMIC DNA]</scope>
    <source>
        <strain evidence="1 2">UT144</strain>
    </source>
</reference>
<protein>
    <submittedName>
        <fullName evidence="1">Uncharacterized protein</fullName>
    </submittedName>
</protein>
<dbReference type="Proteomes" id="UP000033580">
    <property type="component" value="Unassembled WGS sequence"/>
</dbReference>
<feature type="non-terminal residue" evidence="1">
    <location>
        <position position="27"/>
    </location>
</feature>